<dbReference type="InterPro" id="IPR002501">
    <property type="entry name" value="PsdUridine_synth_N"/>
</dbReference>
<dbReference type="Pfam" id="PF16198">
    <property type="entry name" value="TruB_C_2"/>
    <property type="match status" value="1"/>
</dbReference>
<evidence type="ECO:0000313" key="10">
    <source>
        <dbReference type="Proteomes" id="UP001139193"/>
    </source>
</evidence>
<dbReference type="GO" id="GO:1990481">
    <property type="term" value="P:mRNA pseudouridine synthesis"/>
    <property type="evidence" value="ECO:0007669"/>
    <property type="project" value="TreeGrafter"/>
</dbReference>
<evidence type="ECO:0000256" key="1">
    <source>
        <dbReference type="ARBA" id="ARBA00000385"/>
    </source>
</evidence>
<dbReference type="InterPro" id="IPR032819">
    <property type="entry name" value="TruB_C"/>
</dbReference>
<comment type="function">
    <text evidence="5">Responsible for synthesis of pseudouridine from uracil-55 in the psi GC loop of transfer RNAs.</text>
</comment>
<dbReference type="Pfam" id="PF01509">
    <property type="entry name" value="TruB_N"/>
    <property type="match status" value="1"/>
</dbReference>
<evidence type="ECO:0000256" key="2">
    <source>
        <dbReference type="ARBA" id="ARBA00005642"/>
    </source>
</evidence>
<dbReference type="HAMAP" id="MF_01080">
    <property type="entry name" value="TruB_bact"/>
    <property type="match status" value="1"/>
</dbReference>
<evidence type="ECO:0000256" key="4">
    <source>
        <dbReference type="ARBA" id="ARBA00023235"/>
    </source>
</evidence>
<keyword evidence="4 5" id="KW-0413">Isomerase</keyword>
<evidence type="ECO:0000256" key="5">
    <source>
        <dbReference type="HAMAP-Rule" id="MF_01080"/>
    </source>
</evidence>
<evidence type="ECO:0000256" key="3">
    <source>
        <dbReference type="ARBA" id="ARBA00022694"/>
    </source>
</evidence>
<dbReference type="EMBL" id="JALBGC010000004">
    <property type="protein sequence ID" value="MCI1189080.1"/>
    <property type="molecule type" value="Genomic_DNA"/>
</dbReference>
<feature type="domain" description="Pseudouridine synthase II N-terminal" evidence="7">
    <location>
        <begin position="34"/>
        <end position="182"/>
    </location>
</feature>
<keyword evidence="3 5" id="KW-0819">tRNA processing</keyword>
<dbReference type="EC" id="5.4.99.25" evidence="5"/>
<dbReference type="NCBIfam" id="TIGR00431">
    <property type="entry name" value="TruB"/>
    <property type="match status" value="1"/>
</dbReference>
<feature type="region of interest" description="Disordered" evidence="6">
    <location>
        <begin position="224"/>
        <end position="247"/>
    </location>
</feature>
<dbReference type="GO" id="GO:0160148">
    <property type="term" value="F:tRNA pseudouridine(55) synthase activity"/>
    <property type="evidence" value="ECO:0007669"/>
    <property type="project" value="UniProtKB-EC"/>
</dbReference>
<dbReference type="AlphaFoldDB" id="A0A9X1VL86"/>
<evidence type="ECO:0000256" key="6">
    <source>
        <dbReference type="SAM" id="MobiDB-lite"/>
    </source>
</evidence>
<dbReference type="GO" id="GO:0003723">
    <property type="term" value="F:RNA binding"/>
    <property type="evidence" value="ECO:0007669"/>
    <property type="project" value="InterPro"/>
</dbReference>
<gene>
    <name evidence="5 9" type="primary">truB</name>
    <name evidence="9" type="ORF">MON38_16775</name>
</gene>
<dbReference type="Gene3D" id="3.30.2350.10">
    <property type="entry name" value="Pseudouridine synthase"/>
    <property type="match status" value="1"/>
</dbReference>
<comment type="caution">
    <text evidence="9">The sequence shown here is derived from an EMBL/GenBank/DDBJ whole genome shotgun (WGS) entry which is preliminary data.</text>
</comment>
<evidence type="ECO:0000259" key="8">
    <source>
        <dbReference type="Pfam" id="PF16198"/>
    </source>
</evidence>
<evidence type="ECO:0000259" key="7">
    <source>
        <dbReference type="Pfam" id="PF01509"/>
    </source>
</evidence>
<name>A0A9X1VL86_9BACT</name>
<dbReference type="InterPro" id="IPR014780">
    <property type="entry name" value="tRNA_psdUridine_synth_TruB"/>
</dbReference>
<dbReference type="RefSeq" id="WP_241937301.1">
    <property type="nucleotide sequence ID" value="NZ_JALBGC010000004.1"/>
</dbReference>
<sequence>MTKTLADYDFETGEVLLLDKPLTWTSFDVVRKVKNALRIKKIGHAGTLDPLATGLLILCTGRKTKEIDQIQAQEKEYAGTFRLGETTPSFDLETAVDLVRPYAHLTDEQIRAATVQFTGLIQQTPPIFSAVKVDGKRAYELARTGQEAEIKAKTVEIKTFEITRIALPEVDFRVVCSKGTYIRSLARDLGVALGCGAHLTRLVRTRIGEYRVEDAFSLEAIEALRPPRPAGDGPARPRHERPSTAPNRVGLQYFAALQADALAAQHQQAAGETPEAKPE</sequence>
<organism evidence="9 10">
    <name type="scientific">Hymenobacter cyanobacteriorum</name>
    <dbReference type="NCBI Taxonomy" id="2926463"/>
    <lineage>
        <taxon>Bacteria</taxon>
        <taxon>Pseudomonadati</taxon>
        <taxon>Bacteroidota</taxon>
        <taxon>Cytophagia</taxon>
        <taxon>Cytophagales</taxon>
        <taxon>Hymenobacteraceae</taxon>
        <taxon>Hymenobacter</taxon>
    </lineage>
</organism>
<feature type="active site" description="Nucleophile" evidence="5">
    <location>
        <position position="49"/>
    </location>
</feature>
<dbReference type="PANTHER" id="PTHR13767">
    <property type="entry name" value="TRNA-PSEUDOURIDINE SYNTHASE"/>
    <property type="match status" value="1"/>
</dbReference>
<dbReference type="Proteomes" id="UP001139193">
    <property type="component" value="Unassembled WGS sequence"/>
</dbReference>
<comment type="similarity">
    <text evidence="2 5">Belongs to the pseudouridine synthase TruB family. Type 1 subfamily.</text>
</comment>
<reference evidence="9" key="1">
    <citation type="submission" date="2022-03" db="EMBL/GenBank/DDBJ databases">
        <title>Bacterial whole genome sequence for Hymenobacter sp. DH14.</title>
        <authorList>
            <person name="Le V."/>
        </authorList>
    </citation>
    <scope>NUCLEOTIDE SEQUENCE</scope>
    <source>
        <strain evidence="9">DH14</strain>
    </source>
</reference>
<dbReference type="CDD" id="cd02573">
    <property type="entry name" value="PseudoU_synth_EcTruB"/>
    <property type="match status" value="1"/>
</dbReference>
<comment type="catalytic activity">
    <reaction evidence="1 5">
        <text>uridine(55) in tRNA = pseudouridine(55) in tRNA</text>
        <dbReference type="Rhea" id="RHEA:42532"/>
        <dbReference type="Rhea" id="RHEA-COMP:10101"/>
        <dbReference type="Rhea" id="RHEA-COMP:10102"/>
        <dbReference type="ChEBI" id="CHEBI:65314"/>
        <dbReference type="ChEBI" id="CHEBI:65315"/>
        <dbReference type="EC" id="5.4.99.25"/>
    </reaction>
</comment>
<protein>
    <recommendedName>
        <fullName evidence="5">tRNA pseudouridine synthase B</fullName>
        <ecNumber evidence="5">5.4.99.25</ecNumber>
    </recommendedName>
    <alternativeName>
        <fullName evidence="5">tRNA pseudouridine(55) synthase</fullName>
        <shortName evidence="5">Psi55 synthase</shortName>
    </alternativeName>
    <alternativeName>
        <fullName evidence="5">tRNA pseudouridylate synthase</fullName>
    </alternativeName>
    <alternativeName>
        <fullName evidence="5">tRNA-uridine isomerase</fullName>
    </alternativeName>
</protein>
<dbReference type="GO" id="GO:0031119">
    <property type="term" value="P:tRNA pseudouridine synthesis"/>
    <property type="evidence" value="ECO:0007669"/>
    <property type="project" value="UniProtKB-UniRule"/>
</dbReference>
<dbReference type="SUPFAM" id="SSF55120">
    <property type="entry name" value="Pseudouridine synthase"/>
    <property type="match status" value="1"/>
</dbReference>
<evidence type="ECO:0000313" key="9">
    <source>
        <dbReference type="EMBL" id="MCI1189080.1"/>
    </source>
</evidence>
<proteinExistence type="inferred from homology"/>
<feature type="domain" description="tRNA pseudouridylate synthase B C-terminal" evidence="8">
    <location>
        <begin position="183"/>
        <end position="223"/>
    </location>
</feature>
<accession>A0A9X1VL86</accession>
<dbReference type="PANTHER" id="PTHR13767:SF2">
    <property type="entry name" value="PSEUDOURIDYLATE SYNTHASE TRUB1"/>
    <property type="match status" value="1"/>
</dbReference>
<dbReference type="InterPro" id="IPR020103">
    <property type="entry name" value="PsdUridine_synth_cat_dom_sf"/>
</dbReference>
<keyword evidence="10" id="KW-1185">Reference proteome</keyword>